<dbReference type="GO" id="GO:0070041">
    <property type="term" value="F:rRNA (uridine-C5-)-methyltransferase activity"/>
    <property type="evidence" value="ECO:0007669"/>
    <property type="project" value="TreeGrafter"/>
</dbReference>
<dbReference type="AlphaFoldDB" id="Q1MXP1"/>
<dbReference type="Gene3D" id="2.40.50.140">
    <property type="entry name" value="Nucleic acid-binding proteins"/>
    <property type="match status" value="1"/>
</dbReference>
<proteinExistence type="inferred from homology"/>
<dbReference type="SUPFAM" id="SSF53335">
    <property type="entry name" value="S-adenosyl-L-methionine-dependent methyltransferases"/>
    <property type="match status" value="1"/>
</dbReference>
<dbReference type="Pfam" id="PF05958">
    <property type="entry name" value="tRNA_U5-meth_tr"/>
    <property type="match status" value="1"/>
</dbReference>
<keyword evidence="3 6" id="KW-0808">Transferase</keyword>
<feature type="region of interest" description="Disordered" evidence="7">
    <location>
        <begin position="1"/>
        <end position="21"/>
    </location>
</feature>
<dbReference type="OrthoDB" id="9804590at2"/>
<dbReference type="Gene3D" id="2.40.50.1070">
    <property type="match status" value="1"/>
</dbReference>
<keyword evidence="2 6" id="KW-0489">Methyltransferase</keyword>
<dbReference type="STRING" id="207949.RED65_03850"/>
<comment type="caution">
    <text evidence="9">The sequence shown here is derived from an EMBL/GenBank/DDBJ whole genome shotgun (WGS) entry which is preliminary data.</text>
</comment>
<evidence type="ECO:0000259" key="8">
    <source>
        <dbReference type="PROSITE" id="PS50926"/>
    </source>
</evidence>
<dbReference type="HOGENOM" id="CLU_014689_8_2_6"/>
<evidence type="ECO:0000256" key="4">
    <source>
        <dbReference type="ARBA" id="ARBA00022691"/>
    </source>
</evidence>
<dbReference type="PROSITE" id="PS01231">
    <property type="entry name" value="TRMA_2"/>
    <property type="match status" value="1"/>
</dbReference>
<protein>
    <submittedName>
        <fullName evidence="9">23S rRNA (Uracil-5-)-methyltransferase</fullName>
    </submittedName>
</protein>
<reference evidence="9 10" key="1">
    <citation type="submission" date="2006-03" db="EMBL/GenBank/DDBJ databases">
        <authorList>
            <person name="Pinhassi J."/>
            <person name="Pedros-Alio C."/>
            <person name="Ferriera S."/>
            <person name="Johnson J."/>
            <person name="Kravitz S."/>
            <person name="Halpern A."/>
            <person name="Remington K."/>
            <person name="Beeson K."/>
            <person name="Tran B."/>
            <person name="Rogers Y.-H."/>
            <person name="Friedman R."/>
            <person name="Venter J.C."/>
        </authorList>
    </citation>
    <scope>NUCLEOTIDE SEQUENCE [LARGE SCALE GENOMIC DNA]</scope>
    <source>
        <strain evidence="9 10">RED65</strain>
    </source>
</reference>
<evidence type="ECO:0000256" key="3">
    <source>
        <dbReference type="ARBA" id="ARBA00022679"/>
    </source>
</evidence>
<dbReference type="InterPro" id="IPR012340">
    <property type="entry name" value="NA-bd_OB-fold"/>
</dbReference>
<evidence type="ECO:0000256" key="1">
    <source>
        <dbReference type="ARBA" id="ARBA00022485"/>
    </source>
</evidence>
<gene>
    <name evidence="9" type="ORF">RED65_03850</name>
</gene>
<dbReference type="PROSITE" id="PS51687">
    <property type="entry name" value="SAM_MT_RNA_M5U"/>
    <property type="match status" value="1"/>
</dbReference>
<feature type="binding site" evidence="6">
    <location>
        <position position="283"/>
    </location>
    <ligand>
        <name>S-adenosyl-L-methionine</name>
        <dbReference type="ChEBI" id="CHEBI:59789"/>
    </ligand>
</feature>
<keyword evidence="1" id="KW-0479">Metal-binding</keyword>
<evidence type="ECO:0000256" key="2">
    <source>
        <dbReference type="ARBA" id="ARBA00022603"/>
    </source>
</evidence>
<evidence type="ECO:0000256" key="5">
    <source>
        <dbReference type="ARBA" id="ARBA00023014"/>
    </source>
</evidence>
<keyword evidence="4 6" id="KW-0949">S-adenosyl-L-methionine</keyword>
<feature type="binding site" evidence="6">
    <location>
        <position position="312"/>
    </location>
    <ligand>
        <name>S-adenosyl-L-methionine</name>
        <dbReference type="ChEBI" id="CHEBI:59789"/>
    </ligand>
</feature>
<keyword evidence="1" id="KW-0004">4Fe-4S</keyword>
<organism evidence="9 10">
    <name type="scientific">Bermanella marisrubri</name>
    <dbReference type="NCBI Taxonomy" id="207949"/>
    <lineage>
        <taxon>Bacteria</taxon>
        <taxon>Pseudomonadati</taxon>
        <taxon>Pseudomonadota</taxon>
        <taxon>Gammaproteobacteria</taxon>
        <taxon>Oceanospirillales</taxon>
        <taxon>Oceanospirillaceae</taxon>
        <taxon>Bermanella</taxon>
    </lineage>
</organism>
<evidence type="ECO:0000256" key="7">
    <source>
        <dbReference type="SAM" id="MobiDB-lite"/>
    </source>
</evidence>
<dbReference type="NCBIfam" id="TIGR00479">
    <property type="entry name" value="rumA"/>
    <property type="match status" value="1"/>
</dbReference>
<feature type="active site" description="Nucleophile" evidence="6">
    <location>
        <position position="404"/>
    </location>
</feature>
<evidence type="ECO:0000256" key="6">
    <source>
        <dbReference type="PROSITE-ProRule" id="PRU01024"/>
    </source>
</evidence>
<dbReference type="EMBL" id="AAQH01000036">
    <property type="protein sequence ID" value="EAT10743.1"/>
    <property type="molecule type" value="Genomic_DNA"/>
</dbReference>
<dbReference type="InterPro" id="IPR010280">
    <property type="entry name" value="U5_MeTrfase_fam"/>
</dbReference>
<dbReference type="SUPFAM" id="SSF50249">
    <property type="entry name" value="Nucleic acid-binding proteins"/>
    <property type="match status" value="1"/>
</dbReference>
<keyword evidence="5" id="KW-0411">Iron-sulfur</keyword>
<sequence>MAIFNANKRSKRGRDIKRSSGPGELKTLVVHDLSNEAQGVARDDDGVVFIEGALPDEKVEALISEQRRRFALAKIKRIVEASANRVEPLCRHYQRCGGCQLQHLSSQHQIPYKQNNLQHEFASKLKIDSAPWQTPITGDAYGYRRRARIGIRYRHKTGEVIVGFREQQNSHLTDISECPVLVSELQNLIPSLKSVLKKVQKVEVVTQAQLLAGDDLSVVSLRAIKSLPQSDKQILIEWAKSEAVQLDIQGDDAIETLFQPNDKTLWFNVAGMRIHFASNSFIQANGRVNEQMVQTALQWLNVKAHETVLDLFAGLGNFTLPLAQHAKRVCAVELDKKMVADLQHNAQRNELSNVDVQLGNLDNLDAVERLSAADVIVLDPPRAGAAVIMPWVAKQKSRVLYVACEPSSLIRDAAVLVESGFKLDKVVVLDMFPQTKHVETMALFSPPS</sequence>
<dbReference type="PANTHER" id="PTHR11061">
    <property type="entry name" value="RNA M5U METHYLTRANSFERASE"/>
    <property type="match status" value="1"/>
</dbReference>
<dbReference type="FunFam" id="2.40.50.140:FF:000097">
    <property type="entry name" value="23S rRNA (uracil(1939)-C(5))-methyltransferase RlmD"/>
    <property type="match status" value="1"/>
</dbReference>
<feature type="binding site" evidence="6">
    <location>
        <position position="333"/>
    </location>
    <ligand>
        <name>S-adenosyl-L-methionine</name>
        <dbReference type="ChEBI" id="CHEBI:59789"/>
    </ligand>
</feature>
<dbReference type="PANTHER" id="PTHR11061:SF49">
    <property type="entry name" value="23S RRNA (URACIL(1939)-C(5))-METHYLTRANSFERASE RLMD"/>
    <property type="match status" value="1"/>
</dbReference>
<dbReference type="InterPro" id="IPR002792">
    <property type="entry name" value="TRAM_dom"/>
</dbReference>
<dbReference type="CDD" id="cd02440">
    <property type="entry name" value="AdoMet_MTases"/>
    <property type="match status" value="1"/>
</dbReference>
<dbReference type="PROSITE" id="PS50926">
    <property type="entry name" value="TRAM"/>
    <property type="match status" value="1"/>
</dbReference>
<dbReference type="Gene3D" id="3.40.50.150">
    <property type="entry name" value="Vaccinia Virus protein VP39"/>
    <property type="match status" value="1"/>
</dbReference>
<comment type="similarity">
    <text evidence="6">Belongs to the class I-like SAM-binding methyltransferase superfamily. RNA M5U methyltransferase family.</text>
</comment>
<dbReference type="GO" id="GO:0051539">
    <property type="term" value="F:4 iron, 4 sulfur cluster binding"/>
    <property type="evidence" value="ECO:0007669"/>
    <property type="project" value="UniProtKB-KW"/>
</dbReference>
<feature type="domain" description="TRAM" evidence="8">
    <location>
        <begin position="19"/>
        <end position="77"/>
    </location>
</feature>
<accession>Q1MXP1</accession>
<keyword evidence="10" id="KW-1185">Reference proteome</keyword>
<dbReference type="RefSeq" id="WP_007019119.1">
    <property type="nucleotide sequence ID" value="NZ_CH724120.1"/>
</dbReference>
<evidence type="ECO:0000313" key="9">
    <source>
        <dbReference type="EMBL" id="EAT10743.1"/>
    </source>
</evidence>
<dbReference type="GO" id="GO:0070475">
    <property type="term" value="P:rRNA base methylation"/>
    <property type="evidence" value="ECO:0007669"/>
    <property type="project" value="TreeGrafter"/>
</dbReference>
<dbReference type="Pfam" id="PF01938">
    <property type="entry name" value="TRAM"/>
    <property type="match status" value="1"/>
</dbReference>
<feature type="binding site" evidence="6">
    <location>
        <position position="379"/>
    </location>
    <ligand>
        <name>S-adenosyl-L-methionine</name>
        <dbReference type="ChEBI" id="CHEBI:59789"/>
    </ligand>
</feature>
<keyword evidence="1" id="KW-0408">Iron</keyword>
<dbReference type="InterPro" id="IPR029063">
    <property type="entry name" value="SAM-dependent_MTases_sf"/>
</dbReference>
<dbReference type="Proteomes" id="UP000004263">
    <property type="component" value="Unassembled WGS sequence"/>
</dbReference>
<dbReference type="InterPro" id="IPR030391">
    <property type="entry name" value="MeTrfase_TrmA_CS"/>
</dbReference>
<evidence type="ECO:0000313" key="10">
    <source>
        <dbReference type="Proteomes" id="UP000004263"/>
    </source>
</evidence>
<name>Q1MXP1_9GAMM</name>